<dbReference type="Pfam" id="PF15890">
    <property type="entry name" value="Peptidase_Mx1"/>
    <property type="match status" value="1"/>
</dbReference>
<protein>
    <submittedName>
        <fullName evidence="1">Uncharacterized protein</fullName>
    </submittedName>
</protein>
<name>A0A1Z4BSZ9_9FLAO</name>
<dbReference type="EMBL" id="CP022022">
    <property type="protein sequence ID" value="ASF44446.1"/>
    <property type="molecule type" value="Genomic_DNA"/>
</dbReference>
<dbReference type="NCBIfam" id="TIGR04549">
    <property type="entry name" value="LP_HExxH_w_tonB"/>
    <property type="match status" value="1"/>
</dbReference>
<sequence>MKNLLKITLITVLILIVSCQREKLSTQSVVETETAQQAYTDLDKWIETNITLPYGIAVEYRWDKNTAPKGTYTYPPEVSKVKPVLEAIKYLWLELYSEPSLGGANFWKGKAPLKIYLYGGKNIDGNGQELINSSAVGREFHLYNINNFDPRDKNKVYVLMRIVHHQFARLLGDELYPYDRQAFLNISQKDYRASSNKQLYGFPNDDTALYALQYYPKKRDRNICTSALPFQYFASLTQCQNAHTQAGIDEECYYCNFTQSTPNHYGFITFQAMLSAENDFAEMISVPLTNLNTQIEIAKNIAKTPVDSTDEEAQRAVLSYNNLLKKEAFIADYFNKKVGFSLKRLQLLSLQRLNRFNNR</sequence>
<dbReference type="AlphaFoldDB" id="A0A1Z4BSZ9"/>
<dbReference type="KEGG" id="capn:CBG49_02050"/>
<proteinExistence type="predicted"/>
<dbReference type="InterPro" id="IPR030890">
    <property type="entry name" value="LP_HExxH_w_TonB"/>
</dbReference>
<keyword evidence="2" id="KW-1185">Reference proteome</keyword>
<gene>
    <name evidence="1" type="ORF">CBG49_02050</name>
</gene>
<reference evidence="2" key="1">
    <citation type="submission" date="2017-06" db="EMBL/GenBank/DDBJ databases">
        <title>Complete genome sequence of Capnocytophaga sp. KCOM 1579 (=ChDC OS43) isolated from a human refractory periapical abscess lesion.</title>
        <authorList>
            <person name="Kook J.-K."/>
            <person name="Park S.-N."/>
            <person name="Lim Y.K."/>
            <person name="Roh H."/>
        </authorList>
    </citation>
    <scope>NUCLEOTIDE SEQUENCE [LARGE SCALE GENOMIC DNA]</scope>
    <source>
        <strain evidence="2">ChDC OS43</strain>
    </source>
</reference>
<dbReference type="RefSeq" id="WP_088595237.1">
    <property type="nucleotide sequence ID" value="NZ_CP022022.1"/>
</dbReference>
<evidence type="ECO:0000313" key="1">
    <source>
        <dbReference type="EMBL" id="ASF44446.1"/>
    </source>
</evidence>
<dbReference type="Gene3D" id="3.40.390.70">
    <property type="match status" value="1"/>
</dbReference>
<evidence type="ECO:0000313" key="2">
    <source>
        <dbReference type="Proteomes" id="UP000197007"/>
    </source>
</evidence>
<dbReference type="Proteomes" id="UP000197007">
    <property type="component" value="Chromosome"/>
</dbReference>
<organism evidence="1 2">
    <name type="scientific">Capnocytophaga endodontalis</name>
    <dbReference type="NCBI Taxonomy" id="2708117"/>
    <lineage>
        <taxon>Bacteria</taxon>
        <taxon>Pseudomonadati</taxon>
        <taxon>Bacteroidota</taxon>
        <taxon>Flavobacteriia</taxon>
        <taxon>Flavobacteriales</taxon>
        <taxon>Flavobacteriaceae</taxon>
        <taxon>Capnocytophaga</taxon>
    </lineage>
</organism>
<accession>A0A1Z4BSZ9</accession>
<dbReference type="PROSITE" id="PS51257">
    <property type="entry name" value="PROKAR_LIPOPROTEIN"/>
    <property type="match status" value="1"/>
</dbReference>